<dbReference type="Proteomes" id="UP000239747">
    <property type="component" value="Unassembled WGS sequence"/>
</dbReference>
<proteinExistence type="predicted"/>
<organism evidence="1 2">
    <name type="scientific">Nonlabens arenilitoris</name>
    <dbReference type="NCBI Taxonomy" id="1217969"/>
    <lineage>
        <taxon>Bacteria</taxon>
        <taxon>Pseudomonadati</taxon>
        <taxon>Bacteroidota</taxon>
        <taxon>Flavobacteriia</taxon>
        <taxon>Flavobacteriales</taxon>
        <taxon>Flavobacteriaceae</taxon>
        <taxon>Nonlabens</taxon>
    </lineage>
</organism>
<gene>
    <name evidence="1" type="ORF">BST92_03630</name>
</gene>
<sequence length="195" mass="21190">MVLNSCSEDRIIDSNSIALEADKSIETNVTFINNNESFIFSGDYNNPYFERSDSSKLFLSESIGLIEISSQSNGNVLISSDDFPFTISLSENSDSSNQITINSTANGVTKEHTMVNLGYINAENLFQDLVSLGSFDNSSQYETQACPPCVVVVAYLVIDSLAEHCDNVIETGVNACRGEDKCASVGLCSVECKRC</sequence>
<dbReference type="RefSeq" id="WP_105070223.1">
    <property type="nucleotide sequence ID" value="NZ_MTPW01000001.1"/>
</dbReference>
<comment type="caution">
    <text evidence="1">The sequence shown here is derived from an EMBL/GenBank/DDBJ whole genome shotgun (WGS) entry which is preliminary data.</text>
</comment>
<dbReference type="AlphaFoldDB" id="A0A2S7U800"/>
<evidence type="ECO:0000313" key="1">
    <source>
        <dbReference type="EMBL" id="PQJ31069.1"/>
    </source>
</evidence>
<dbReference type="OrthoDB" id="1478114at2"/>
<protein>
    <submittedName>
        <fullName evidence="1">Uncharacterized protein</fullName>
    </submittedName>
</protein>
<keyword evidence="2" id="KW-1185">Reference proteome</keyword>
<accession>A0A2S7U800</accession>
<reference evidence="1 2" key="1">
    <citation type="submission" date="2017-01" db="EMBL/GenBank/DDBJ databases">
        <title>Trade-off between light-utilization and light-protection in marine flavobacteria.</title>
        <authorList>
            <person name="Kumagai Y."/>
            <person name="Yoshizawa S."/>
            <person name="Kogure K."/>
            <person name="Iwasaki W."/>
        </authorList>
    </citation>
    <scope>NUCLEOTIDE SEQUENCE [LARGE SCALE GENOMIC DNA]</scope>
    <source>
        <strain evidence="1 2">KCTC 32109</strain>
    </source>
</reference>
<evidence type="ECO:0000313" key="2">
    <source>
        <dbReference type="Proteomes" id="UP000239747"/>
    </source>
</evidence>
<dbReference type="EMBL" id="MTPW01000001">
    <property type="protein sequence ID" value="PQJ31069.1"/>
    <property type="molecule type" value="Genomic_DNA"/>
</dbReference>
<name>A0A2S7U800_9FLAO</name>